<comment type="caution">
    <text evidence="12">The sequence shown here is derived from an EMBL/GenBank/DDBJ whole genome shotgun (WGS) entry which is preliminary data.</text>
</comment>
<organism evidence="12 13">
    <name type="scientific">Syrrhaptes paradoxus</name>
    <name type="common">Pallas's sandgrouse</name>
    <dbReference type="NCBI Taxonomy" id="302527"/>
    <lineage>
        <taxon>Eukaryota</taxon>
        <taxon>Metazoa</taxon>
        <taxon>Chordata</taxon>
        <taxon>Craniata</taxon>
        <taxon>Vertebrata</taxon>
        <taxon>Euteleostomi</taxon>
        <taxon>Archelosauria</taxon>
        <taxon>Archosauria</taxon>
        <taxon>Dinosauria</taxon>
        <taxon>Saurischia</taxon>
        <taxon>Theropoda</taxon>
        <taxon>Coelurosauria</taxon>
        <taxon>Aves</taxon>
        <taxon>Neognathae</taxon>
        <taxon>Neoaves</taxon>
        <taxon>Columbimorphae</taxon>
        <taxon>Pterocliformes</taxon>
        <taxon>Pteroclidae</taxon>
        <taxon>Syrrhaptes</taxon>
    </lineage>
</organism>
<dbReference type="InterPro" id="IPR048300">
    <property type="entry name" value="TACO1_YebC-like_2nd/3rd_dom"/>
</dbReference>
<dbReference type="PANTHER" id="PTHR12532">
    <property type="entry name" value="TRANSLATIONAL ACTIVATOR OF CYTOCHROME C OXIDASE 1"/>
    <property type="match status" value="1"/>
</dbReference>
<evidence type="ECO:0000256" key="9">
    <source>
        <dbReference type="ARBA" id="ARBA00075676"/>
    </source>
</evidence>
<comment type="similarity">
    <text evidence="2">Belongs to the TACO1 family.</text>
</comment>
<feature type="non-terminal residue" evidence="12">
    <location>
        <position position="1"/>
    </location>
</feature>
<dbReference type="Gene3D" id="3.30.70.980">
    <property type="match status" value="2"/>
</dbReference>
<dbReference type="Gene3D" id="1.10.10.200">
    <property type="match status" value="1"/>
</dbReference>
<dbReference type="InterPro" id="IPR017856">
    <property type="entry name" value="Integrase-like_N"/>
</dbReference>
<evidence type="ECO:0000313" key="13">
    <source>
        <dbReference type="Proteomes" id="UP000536260"/>
    </source>
</evidence>
<evidence type="ECO:0000256" key="5">
    <source>
        <dbReference type="ARBA" id="ARBA00023128"/>
    </source>
</evidence>
<keyword evidence="3" id="KW-0810">Translation regulation</keyword>
<evidence type="ECO:0000256" key="8">
    <source>
        <dbReference type="ARBA" id="ARBA00073666"/>
    </source>
</evidence>
<reference evidence="12 13" key="1">
    <citation type="submission" date="2019-09" db="EMBL/GenBank/DDBJ databases">
        <title>Bird 10,000 Genomes (B10K) Project - Family phase.</title>
        <authorList>
            <person name="Zhang G."/>
        </authorList>
    </citation>
    <scope>NUCLEOTIDE SEQUENCE [LARGE SCALE GENOMIC DNA]</scope>
    <source>
        <strain evidence="12">B10K-DU-003-42</strain>
        <tissue evidence="12">Mixed tissue sample</tissue>
    </source>
</reference>
<name>A0A7L3B0Z5_9AVES</name>
<dbReference type="Proteomes" id="UP000536260">
    <property type="component" value="Unassembled WGS sequence"/>
</dbReference>
<keyword evidence="13" id="KW-1185">Reference proteome</keyword>
<evidence type="ECO:0000256" key="4">
    <source>
        <dbReference type="ARBA" id="ARBA00023054"/>
    </source>
</evidence>
<dbReference type="GO" id="GO:0005739">
    <property type="term" value="C:mitochondrion"/>
    <property type="evidence" value="ECO:0007669"/>
    <property type="project" value="UniProtKB-SubCell"/>
</dbReference>
<dbReference type="InterPro" id="IPR002876">
    <property type="entry name" value="Transcrip_reg_TACO1-like"/>
</dbReference>
<evidence type="ECO:0000256" key="2">
    <source>
        <dbReference type="ARBA" id="ARBA00008724"/>
    </source>
</evidence>
<dbReference type="FunFam" id="3.30.70.980:FF:000008">
    <property type="entry name" value="Translational activator of cytochrome c oxidase 1"/>
    <property type="match status" value="1"/>
</dbReference>
<dbReference type="AlphaFoldDB" id="A0A7L3B0Z5"/>
<gene>
    <name evidence="12" type="primary">Taco1</name>
    <name evidence="12" type="ORF">SYRPAR_R13898</name>
</gene>
<dbReference type="EMBL" id="VZTO01019078">
    <property type="protein sequence ID" value="NXT26142.1"/>
    <property type="molecule type" value="Genomic_DNA"/>
</dbReference>
<dbReference type="SUPFAM" id="SSF75625">
    <property type="entry name" value="YebC-like"/>
    <property type="match status" value="1"/>
</dbReference>
<protein>
    <recommendedName>
        <fullName evidence="8">Translational activator of cytochrome c oxidase 1</fullName>
    </recommendedName>
    <alternativeName>
        <fullName evidence="9">Coiled-coil domain-containing protein 44</fullName>
    </alternativeName>
</protein>
<dbReference type="InterPro" id="IPR026564">
    <property type="entry name" value="Transcrip_reg_TACO1-like_dom3"/>
</dbReference>
<dbReference type="FunFam" id="1.10.10.200:FF:000002">
    <property type="entry name" value="Probable transcriptional regulatory protein CLM62_37755"/>
    <property type="match status" value="1"/>
</dbReference>
<dbReference type="InterPro" id="IPR029072">
    <property type="entry name" value="YebC-like"/>
</dbReference>
<dbReference type="GO" id="GO:0006417">
    <property type="term" value="P:regulation of translation"/>
    <property type="evidence" value="ECO:0007669"/>
    <property type="project" value="UniProtKB-KW"/>
</dbReference>
<dbReference type="InterPro" id="IPR049083">
    <property type="entry name" value="TACO1_YebC_N"/>
</dbReference>
<dbReference type="Pfam" id="PF01709">
    <property type="entry name" value="Transcrip_reg"/>
    <property type="match status" value="1"/>
</dbReference>
<evidence type="ECO:0000259" key="10">
    <source>
        <dbReference type="Pfam" id="PF01709"/>
    </source>
</evidence>
<evidence type="ECO:0000256" key="1">
    <source>
        <dbReference type="ARBA" id="ARBA00004173"/>
    </source>
</evidence>
<feature type="domain" description="TACO1/YebC-like second and third" evidence="10">
    <location>
        <begin position="92"/>
        <end position="254"/>
    </location>
</feature>
<feature type="non-terminal residue" evidence="12">
    <location>
        <position position="255"/>
    </location>
</feature>
<evidence type="ECO:0000313" key="12">
    <source>
        <dbReference type="EMBL" id="NXT26142.1"/>
    </source>
</evidence>
<sequence>AVGRGFHVGRAPWAGHNRWSKVRNVKGPRDAARSRQFQRLSVLLRVAAREGGPDPALNTPLANVIEQCRAKNMPKASIEAAIRSSSAATTRLLLEARGPGGAAVLMEVLTDNPRRTHQDVRVVLARHGGTLADGARHGFEEKGVVRVAARDQQGRPVALEEALEAALEAGAQDVGTDEEEEEEEEPALKFLCDPPALHQVRSRLEAAGLRPLSAAIEFLPRDQVPLPEGTWAAAQRLLQALADCPDVVRLFHNIQ</sequence>
<evidence type="ECO:0000256" key="6">
    <source>
        <dbReference type="ARBA" id="ARBA00023159"/>
    </source>
</evidence>
<accession>A0A7L3B0Z5</accession>
<evidence type="ECO:0000256" key="3">
    <source>
        <dbReference type="ARBA" id="ARBA00022845"/>
    </source>
</evidence>
<keyword evidence="5" id="KW-0496">Mitochondrion</keyword>
<keyword evidence="6" id="KW-0010">Activator</keyword>
<keyword evidence="4" id="KW-0175">Coiled coil</keyword>
<dbReference type="Pfam" id="PF20772">
    <property type="entry name" value="TACO1_YebC_N"/>
    <property type="match status" value="1"/>
</dbReference>
<evidence type="ECO:0000256" key="7">
    <source>
        <dbReference type="ARBA" id="ARBA00053642"/>
    </source>
</evidence>
<feature type="domain" description="TACO1/YebC-like N-terminal" evidence="11">
    <location>
        <begin position="17"/>
        <end position="85"/>
    </location>
</feature>
<evidence type="ECO:0000259" key="11">
    <source>
        <dbReference type="Pfam" id="PF20772"/>
    </source>
</evidence>
<proteinExistence type="inferred from homology"/>
<dbReference type="PANTHER" id="PTHR12532:SF0">
    <property type="entry name" value="TRANSLATIONAL ACTIVATOR OF CYTOCHROME C OXIDASE 1"/>
    <property type="match status" value="1"/>
</dbReference>
<comment type="function">
    <text evidence="7">Acts as a translational activator of mitochondrially-encoded cytochrome c oxidase 1.</text>
</comment>
<dbReference type="HAMAP" id="MF_00693">
    <property type="entry name" value="Transcrip_reg_TACO1"/>
    <property type="match status" value="1"/>
</dbReference>
<comment type="subcellular location">
    <subcellularLocation>
        <location evidence="1">Mitochondrion</location>
    </subcellularLocation>
</comment>